<dbReference type="AlphaFoldDB" id="A0A7D5V0T8"/>
<feature type="repeat" description="ANK" evidence="3">
    <location>
        <begin position="563"/>
        <end position="595"/>
    </location>
</feature>
<dbReference type="PROSITE" id="PS50088">
    <property type="entry name" value="ANK_REPEAT"/>
    <property type="match status" value="7"/>
</dbReference>
<gene>
    <name evidence="4" type="primary">ANK1_1</name>
    <name evidence="4" type="ORF">G6M90_00g070290</name>
</gene>
<dbReference type="RefSeq" id="XP_014540648.1">
    <property type="nucleotide sequence ID" value="XM_014685162.1"/>
</dbReference>
<dbReference type="InterPro" id="IPR002110">
    <property type="entry name" value="Ankyrin_rpt"/>
</dbReference>
<feature type="repeat" description="ANK" evidence="3">
    <location>
        <begin position="292"/>
        <end position="314"/>
    </location>
</feature>
<dbReference type="SMART" id="SM00248">
    <property type="entry name" value="ANK"/>
    <property type="match status" value="19"/>
</dbReference>
<organism evidence="4 5">
    <name type="scientific">Metarhizium brunneum</name>
    <dbReference type="NCBI Taxonomy" id="500148"/>
    <lineage>
        <taxon>Eukaryota</taxon>
        <taxon>Fungi</taxon>
        <taxon>Dikarya</taxon>
        <taxon>Ascomycota</taxon>
        <taxon>Pezizomycotina</taxon>
        <taxon>Sordariomycetes</taxon>
        <taxon>Hypocreomycetidae</taxon>
        <taxon>Hypocreales</taxon>
        <taxon>Clavicipitaceae</taxon>
        <taxon>Metarhizium</taxon>
    </lineage>
</organism>
<keyword evidence="5" id="KW-1185">Reference proteome</keyword>
<dbReference type="OrthoDB" id="5428055at2759"/>
<feature type="repeat" description="ANK" evidence="3">
    <location>
        <begin position="394"/>
        <end position="416"/>
    </location>
</feature>
<keyword evidence="2 3" id="KW-0040">ANK repeat</keyword>
<keyword evidence="1" id="KW-0677">Repeat</keyword>
<dbReference type="Gene3D" id="1.25.40.20">
    <property type="entry name" value="Ankyrin repeat-containing domain"/>
    <property type="match status" value="6"/>
</dbReference>
<dbReference type="InterPro" id="IPR036770">
    <property type="entry name" value="Ankyrin_rpt-contain_sf"/>
</dbReference>
<dbReference type="PANTHER" id="PTHR24198:SF165">
    <property type="entry name" value="ANKYRIN REPEAT-CONTAINING PROTEIN-RELATED"/>
    <property type="match status" value="1"/>
</dbReference>
<name>A0A7D5V0T8_9HYPO</name>
<evidence type="ECO:0000256" key="2">
    <source>
        <dbReference type="ARBA" id="ARBA00023043"/>
    </source>
</evidence>
<feature type="repeat" description="ANK" evidence="3">
    <location>
        <begin position="663"/>
        <end position="689"/>
    </location>
</feature>
<proteinExistence type="predicted"/>
<dbReference type="PANTHER" id="PTHR24198">
    <property type="entry name" value="ANKYRIN REPEAT AND PROTEIN KINASE DOMAIN-CONTAINING PROTEIN"/>
    <property type="match status" value="1"/>
</dbReference>
<feature type="repeat" description="ANK" evidence="3">
    <location>
        <begin position="326"/>
        <end position="348"/>
    </location>
</feature>
<dbReference type="KEGG" id="mbrn:26246521"/>
<evidence type="ECO:0000313" key="4">
    <source>
        <dbReference type="EMBL" id="QLI71313.1"/>
    </source>
</evidence>
<reference evidence="4 5" key="1">
    <citation type="submission" date="2020-07" db="EMBL/GenBank/DDBJ databases">
        <title>Telomere length de novo assembly of all 7 chromosomes of the fungus, Metarhizium brunneum, using a novel assembly pipeline.</title>
        <authorList>
            <person name="Saud z."/>
            <person name="Kortsinoglou A."/>
            <person name="Kouvelis V.N."/>
            <person name="Butt T.M."/>
        </authorList>
    </citation>
    <scope>NUCLEOTIDE SEQUENCE [LARGE SCALE GENOMIC DNA]</scope>
    <source>
        <strain evidence="4 5">4556</strain>
    </source>
</reference>
<dbReference type="GeneID" id="26246521"/>
<sequence>MSPTTSTPDPLDDCRWTISGPLRKLPIETLQAILDLLPARPLLALLYAIPPFERMVSSRHVAHTEKDGISILHLLATTSDKTRALDLAFLYKMLANDAVDANPICQRRNNPLAHAIFSKNEKATEALLKREEVDANSWFPLLEYQTPLIYAIEREEKRLIDLLLDAEGVNGAKPGLYRRTPLSYAAGKDDLVLTRRLLPHYTDTRLVDNHGSEAIRHIDKMDAAHRTPLSYAAAAGSKEVVELLLSHRNVKASRRDVYRQSPLSWAAAAGSKEVVELLLSRHRVHVDQADNNGQSPLAKAAAAGSKEVVELLLSQRRVKANHKDKEGRTPLSIAAAAGSKEVVKLLLSQRRVKANHKDKEGRTPLLMAAAAGSKEVVELLLSQNGVNANQKDKKNRTPLMYAAAAGSKEVVELLLSQDGVDAAHEDDSGQPPLSEAVQARNEEVIRLLVNPDLYRGGKDDYCAKPLLCAVATGDENIVKLLLPRPNVDASTRTSSNQCALIKAARFCSSAVVKLLLSQPGVHADKPGIYGRTPLSFAAQYGRESIARLLLEEYSVTAHSRCNKNRTPLAYAAESGKAEIVNLLLDHVKEEDLKDKDSELLVLLAQKLPRLLAPKLVHASRTGVNYADKDGYTALFWASKSGSTPLVELLLSHPNINIDKTAEYLNTPLLEAIEQGHEDIALLLIKRGADCKRGPTPWRDRTDTPLTAAIRCARERVVEQILHLGVSMETENPFSELPLAYAIQKNKPRIVKLLLDYYSKKTDEATSDLCVGMYYAVRLLQPQAVQMLLGLLNGRVPKPQGCLLEELPTLSSLLKGRFNEVFGYRTSLHGVRGWSARKRQYQLVVKAMLGIRDDELANEDKESPFYIALRCQVFVAQTLLDRADGGPDWDRYHFHWSESRGAFAKYENIVSKLLDMRDKQTAQLRRDNLTPLSWAAAGPELESYFHVVWHLLHAPEPAVNIVDRYGLTELLYALGVTSDEDMAWLFGKM</sequence>
<feature type="repeat" description="ANK" evidence="3">
    <location>
        <begin position="360"/>
        <end position="393"/>
    </location>
</feature>
<dbReference type="SUPFAM" id="SSF48403">
    <property type="entry name" value="Ankyrin repeat"/>
    <property type="match status" value="3"/>
</dbReference>
<dbReference type="EMBL" id="CP058935">
    <property type="protein sequence ID" value="QLI71313.1"/>
    <property type="molecule type" value="Genomic_DNA"/>
</dbReference>
<accession>A0A7D5V0T8</accession>
<dbReference type="Pfam" id="PF12796">
    <property type="entry name" value="Ank_2"/>
    <property type="match status" value="5"/>
</dbReference>
<dbReference type="Proteomes" id="UP000510686">
    <property type="component" value="Chromosome 4"/>
</dbReference>
<dbReference type="PROSITE" id="PS50297">
    <property type="entry name" value="ANK_REP_REGION"/>
    <property type="match status" value="7"/>
</dbReference>
<evidence type="ECO:0000256" key="1">
    <source>
        <dbReference type="ARBA" id="ARBA00022737"/>
    </source>
</evidence>
<evidence type="ECO:0000256" key="3">
    <source>
        <dbReference type="PROSITE-ProRule" id="PRU00023"/>
    </source>
</evidence>
<protein>
    <submittedName>
        <fullName evidence="4">Ankyrin-1</fullName>
    </submittedName>
</protein>
<evidence type="ECO:0000313" key="5">
    <source>
        <dbReference type="Proteomes" id="UP000510686"/>
    </source>
</evidence>
<feature type="repeat" description="ANK" evidence="3">
    <location>
        <begin position="529"/>
        <end position="551"/>
    </location>
</feature>